<dbReference type="SMART" id="SM00612">
    <property type="entry name" value="Kelch"/>
    <property type="match status" value="4"/>
</dbReference>
<comment type="caution">
    <text evidence="7">The sequence shown here is derived from an EMBL/GenBank/DDBJ whole genome shotgun (WGS) entry which is preliminary data.</text>
</comment>
<reference evidence="7" key="1">
    <citation type="submission" date="2021-02" db="EMBL/GenBank/DDBJ databases">
        <authorList>
            <person name="Nowell W R."/>
        </authorList>
    </citation>
    <scope>NUCLEOTIDE SEQUENCE</scope>
</reference>
<feature type="region of interest" description="Disordered" evidence="4">
    <location>
        <begin position="1029"/>
        <end position="1053"/>
    </location>
</feature>
<feature type="domain" description="FHA" evidence="5">
    <location>
        <begin position="708"/>
        <end position="763"/>
    </location>
</feature>
<feature type="region of interest" description="Disordered" evidence="4">
    <location>
        <begin position="1129"/>
        <end position="1162"/>
    </location>
</feature>
<dbReference type="SUPFAM" id="SSF54695">
    <property type="entry name" value="POZ domain"/>
    <property type="match status" value="1"/>
</dbReference>
<evidence type="ECO:0000313" key="8">
    <source>
        <dbReference type="Proteomes" id="UP000663842"/>
    </source>
</evidence>
<keyword evidence="1" id="KW-0880">Kelch repeat</keyword>
<feature type="region of interest" description="Disordered" evidence="4">
    <location>
        <begin position="648"/>
        <end position="675"/>
    </location>
</feature>
<evidence type="ECO:0000256" key="1">
    <source>
        <dbReference type="ARBA" id="ARBA00022441"/>
    </source>
</evidence>
<evidence type="ECO:0000256" key="2">
    <source>
        <dbReference type="ARBA" id="ARBA00022737"/>
    </source>
</evidence>
<dbReference type="CDD" id="cd21911">
    <property type="entry name" value="CC1_SLMAP"/>
    <property type="match status" value="1"/>
</dbReference>
<dbReference type="Pfam" id="PF00498">
    <property type="entry name" value="FHA"/>
    <property type="match status" value="1"/>
</dbReference>
<feature type="compositionally biased region" description="Polar residues" evidence="4">
    <location>
        <begin position="1150"/>
        <end position="1162"/>
    </location>
</feature>
<dbReference type="InterPro" id="IPR000253">
    <property type="entry name" value="FHA_dom"/>
</dbReference>
<feature type="compositionally biased region" description="Polar residues" evidence="4">
    <location>
        <begin position="1040"/>
        <end position="1053"/>
    </location>
</feature>
<organism evidence="7 8">
    <name type="scientific">Rotaria magnacalcarata</name>
    <dbReference type="NCBI Taxonomy" id="392030"/>
    <lineage>
        <taxon>Eukaryota</taxon>
        <taxon>Metazoa</taxon>
        <taxon>Spiralia</taxon>
        <taxon>Gnathifera</taxon>
        <taxon>Rotifera</taxon>
        <taxon>Eurotatoria</taxon>
        <taxon>Bdelloidea</taxon>
        <taxon>Philodinida</taxon>
        <taxon>Philodinidae</taxon>
        <taxon>Rotaria</taxon>
    </lineage>
</organism>
<dbReference type="PROSITE" id="PS50006">
    <property type="entry name" value="FHA_DOMAIN"/>
    <property type="match status" value="1"/>
</dbReference>
<dbReference type="Gene3D" id="1.25.40.420">
    <property type="match status" value="1"/>
</dbReference>
<gene>
    <name evidence="7" type="ORF">UXM345_LOCUS3634</name>
</gene>
<protein>
    <submittedName>
        <fullName evidence="7">Uncharacterized protein</fullName>
    </submittedName>
</protein>
<dbReference type="InterPro" id="IPR000210">
    <property type="entry name" value="BTB/POZ_dom"/>
</dbReference>
<dbReference type="Gene3D" id="3.30.710.10">
    <property type="entry name" value="Potassium Channel Kv1.1, Chain A"/>
    <property type="match status" value="1"/>
</dbReference>
<dbReference type="InterPro" id="IPR006652">
    <property type="entry name" value="Kelch_1"/>
</dbReference>
<dbReference type="AlphaFoldDB" id="A0A819A6J4"/>
<feature type="compositionally biased region" description="Low complexity" evidence="4">
    <location>
        <begin position="1029"/>
        <end position="1039"/>
    </location>
</feature>
<dbReference type="InterPro" id="IPR008984">
    <property type="entry name" value="SMAD_FHA_dom_sf"/>
</dbReference>
<dbReference type="Pfam" id="PF07707">
    <property type="entry name" value="BACK"/>
    <property type="match status" value="1"/>
</dbReference>
<dbReference type="Pfam" id="PF01344">
    <property type="entry name" value="Kelch_1"/>
    <property type="match status" value="1"/>
</dbReference>
<feature type="coiled-coil region" evidence="3">
    <location>
        <begin position="944"/>
        <end position="1027"/>
    </location>
</feature>
<dbReference type="SMART" id="SM00225">
    <property type="entry name" value="BTB"/>
    <property type="match status" value="1"/>
</dbReference>
<feature type="domain" description="BTB" evidence="6">
    <location>
        <begin position="53"/>
        <end position="122"/>
    </location>
</feature>
<dbReference type="PROSITE" id="PS50097">
    <property type="entry name" value="BTB"/>
    <property type="match status" value="1"/>
</dbReference>
<dbReference type="Gene3D" id="2.60.200.20">
    <property type="match status" value="1"/>
</dbReference>
<accession>A0A819A6J4</accession>
<dbReference type="Proteomes" id="UP000663842">
    <property type="component" value="Unassembled WGS sequence"/>
</dbReference>
<dbReference type="SUPFAM" id="SSF49879">
    <property type="entry name" value="SMAD/FHA domain"/>
    <property type="match status" value="1"/>
</dbReference>
<dbReference type="SMART" id="SM00875">
    <property type="entry name" value="BACK"/>
    <property type="match status" value="1"/>
</dbReference>
<keyword evidence="2" id="KW-0677">Repeat</keyword>
<evidence type="ECO:0000259" key="6">
    <source>
        <dbReference type="PROSITE" id="PS50097"/>
    </source>
</evidence>
<evidence type="ECO:0000313" key="7">
    <source>
        <dbReference type="EMBL" id="CAF3779980.1"/>
    </source>
</evidence>
<dbReference type="SUPFAM" id="SSF117281">
    <property type="entry name" value="Kelch motif"/>
    <property type="match status" value="1"/>
</dbReference>
<dbReference type="InterPro" id="IPR011333">
    <property type="entry name" value="SKP1/BTB/POZ_sf"/>
</dbReference>
<dbReference type="Pfam" id="PF24681">
    <property type="entry name" value="Kelch_KLHDC2_KLHL20_DRC7"/>
    <property type="match status" value="1"/>
</dbReference>
<sequence length="1279" mass="148183">MNYQGCEQYSLFNNDVLLFENATSARTSLNTVSKYAKNILAQLSLMRDKVELCDFRIDINNKHFFCHKFLLIATSDYFKVMFNGHLNESQSDHVELKGFESSSIGVESMIEFCYSGSLQITFDNIDQLLHAATHLQIKHAIDLCSQFLIESCSITNCIDIYKIADFYSLSNVFDKVHLFISKNFLSLMFQAREQFEQLTYEQIYQELSCDTLEMNTYNEYDLFTMACAWLEADLTEREKYTVELFQQIRFMLMTPEELCDHVRKHELINRNEQSRKLVEDALCYHASPNRQPLFNDIQCQIRNQPILVAIGEIELFALNTILDRWETICQAPLEENYPYPFSAITVNNYLYVLGTRRSSSEEYKSCYRFSPRTCEWTKLQNLLHDRSRFAAVHINKYIYIMGGFEGFKRTTRIYVNTIERYSIENDQWELFSTEGPQLSSLAACTYDNLIYLGGGKNGQWSKIADFYCFSIGKCQLERRTSMLNARTTHAFHLFDEKILAIGGFDDDGNGMLSVESYDIHCDQWTILTSIPGAISKTWPQSLGTVHRQIYISVFHTSNSFIVMQEGYFFDLDIQQWIKAPVVHERARYCPTVQLRFPKKIKSTQTPSISSSIMDNHTSSLSPTSCFLFENANGSIYPSDLALTMIEDPSSPSSLNSSTNTNGSLSPSSSHQSLGISSSNQMSFPCCVFRCRPNSHPFQERCIPLNEQVKVGRAVARLKALPNNAIFDCKVLSRQHAKLWYENGKFLLQDTKSSNGTFVNNQRLGKCNEESLPFEIFSGDVVQFGVDVTENNRKTTHNCIIIEVKLYHSDGNEALPRSPIDRSMGQIKDVDINTQTLYQLAQYIQEAMHREQMLEQKLDYLQGVIRDTQQASNEGWQAIIDEDRLLARINALEDQIRIYHTKHPNEEAPIQEIVQLKQTHCKFENESKEKLEKAILERADAISRSKSLECSLQMSQDELKRFEELNEQHKQEIEQLVQSLDEQRSLLAEFELKFRDSQSRCNELENERQRIQTEFENYYQRIHHLEELQLQQQQQQQQQQSSISSNGDQINQNGVNNIEMHGRFHVQSLSTDPFVNDEHRNDIPIEIIKCESEQVNPSLNSPEEYHAGAQRQTIIPHVQMHINSLVNNNHKEHKEEEQQEEEVQSKEQSSITNNTEQPSSITSSITNDIFSTNHTNAEDNLELLEAQKQIHLLREHLNETNERLVSMEDAHRNEQERYVSLSSEYESIRDELVQLKQSSIKEKNDKNELLEKQQVELEQLSNIIVSKQSEYDQLLTFNTR</sequence>
<evidence type="ECO:0000259" key="5">
    <source>
        <dbReference type="PROSITE" id="PS50006"/>
    </source>
</evidence>
<dbReference type="EMBL" id="CAJOBF010000239">
    <property type="protein sequence ID" value="CAF3779980.1"/>
    <property type="molecule type" value="Genomic_DNA"/>
</dbReference>
<name>A0A819A6J4_9BILA</name>
<dbReference type="SMART" id="SM00240">
    <property type="entry name" value="FHA"/>
    <property type="match status" value="1"/>
</dbReference>
<dbReference type="PANTHER" id="PTHR45632">
    <property type="entry name" value="LD33804P"/>
    <property type="match status" value="1"/>
</dbReference>
<dbReference type="Pfam" id="PF00651">
    <property type="entry name" value="BTB"/>
    <property type="match status" value="1"/>
</dbReference>
<dbReference type="PANTHER" id="PTHR45632:SF3">
    <property type="entry name" value="KELCH-LIKE PROTEIN 32"/>
    <property type="match status" value="1"/>
</dbReference>
<feature type="coiled-coil region" evidence="3">
    <location>
        <begin position="1166"/>
        <end position="1269"/>
    </location>
</feature>
<keyword evidence="3" id="KW-0175">Coiled coil</keyword>
<dbReference type="InterPro" id="IPR015915">
    <property type="entry name" value="Kelch-typ_b-propeller"/>
</dbReference>
<dbReference type="Gene3D" id="2.120.10.80">
    <property type="entry name" value="Kelch-type beta propeller"/>
    <property type="match status" value="1"/>
</dbReference>
<dbReference type="InterPro" id="IPR011705">
    <property type="entry name" value="BACK"/>
</dbReference>
<evidence type="ECO:0000256" key="3">
    <source>
        <dbReference type="SAM" id="Coils"/>
    </source>
</evidence>
<proteinExistence type="predicted"/>
<dbReference type="CDD" id="cd22679">
    <property type="entry name" value="FHA_SLMAP"/>
    <property type="match status" value="1"/>
</dbReference>
<evidence type="ECO:0000256" key="4">
    <source>
        <dbReference type="SAM" id="MobiDB-lite"/>
    </source>
</evidence>